<evidence type="ECO:0000313" key="3">
    <source>
        <dbReference type="EMBL" id="HBP29583.1"/>
    </source>
</evidence>
<feature type="signal peptide" evidence="2">
    <location>
        <begin position="1"/>
        <end position="19"/>
    </location>
</feature>
<dbReference type="EMBL" id="DOEK01000025">
    <property type="protein sequence ID" value="HBP29583.1"/>
    <property type="molecule type" value="Genomic_DNA"/>
</dbReference>
<gene>
    <name evidence="3" type="ORF">DD666_09235</name>
</gene>
<name>A0A356LEY7_9BURK</name>
<feature type="compositionally biased region" description="Basic and acidic residues" evidence="1">
    <location>
        <begin position="58"/>
        <end position="75"/>
    </location>
</feature>
<dbReference type="AlphaFoldDB" id="A0A356LEY7"/>
<sequence length="75" mass="7981">MFKNTAGRVICLMALGLIAACSTGTDHSKNAECGRINSRIMMAPAPGAGDNFLSRNSADQRADAHRARARRMGCD</sequence>
<keyword evidence="2" id="KW-0732">Signal</keyword>
<evidence type="ECO:0000313" key="4">
    <source>
        <dbReference type="Proteomes" id="UP000264036"/>
    </source>
</evidence>
<accession>A0A356LEY7</accession>
<evidence type="ECO:0008006" key="5">
    <source>
        <dbReference type="Google" id="ProtNLM"/>
    </source>
</evidence>
<comment type="caution">
    <text evidence="3">The sequence shown here is derived from an EMBL/GenBank/DDBJ whole genome shotgun (WGS) entry which is preliminary data.</text>
</comment>
<evidence type="ECO:0000256" key="2">
    <source>
        <dbReference type="SAM" id="SignalP"/>
    </source>
</evidence>
<feature type="region of interest" description="Disordered" evidence="1">
    <location>
        <begin position="51"/>
        <end position="75"/>
    </location>
</feature>
<dbReference type="Proteomes" id="UP000264036">
    <property type="component" value="Unassembled WGS sequence"/>
</dbReference>
<dbReference type="PROSITE" id="PS51257">
    <property type="entry name" value="PROKAR_LIPOPROTEIN"/>
    <property type="match status" value="1"/>
</dbReference>
<evidence type="ECO:0000256" key="1">
    <source>
        <dbReference type="SAM" id="MobiDB-lite"/>
    </source>
</evidence>
<organism evidence="3 4">
    <name type="scientific">Advenella kashmirensis</name>
    <dbReference type="NCBI Taxonomy" id="310575"/>
    <lineage>
        <taxon>Bacteria</taxon>
        <taxon>Pseudomonadati</taxon>
        <taxon>Pseudomonadota</taxon>
        <taxon>Betaproteobacteria</taxon>
        <taxon>Burkholderiales</taxon>
        <taxon>Alcaligenaceae</taxon>
    </lineage>
</organism>
<reference evidence="3 4" key="1">
    <citation type="journal article" date="2018" name="Nat. Biotechnol.">
        <title>A standardized bacterial taxonomy based on genome phylogeny substantially revises the tree of life.</title>
        <authorList>
            <person name="Parks D.H."/>
            <person name="Chuvochina M."/>
            <person name="Waite D.W."/>
            <person name="Rinke C."/>
            <person name="Skarshewski A."/>
            <person name="Chaumeil P.A."/>
            <person name="Hugenholtz P."/>
        </authorList>
    </citation>
    <scope>NUCLEOTIDE SEQUENCE [LARGE SCALE GENOMIC DNA]</scope>
    <source>
        <strain evidence="3">UBA10707</strain>
    </source>
</reference>
<protein>
    <recommendedName>
        <fullName evidence="5">Lipoprotein</fullName>
    </recommendedName>
</protein>
<feature type="chain" id="PRO_5016801296" description="Lipoprotein" evidence="2">
    <location>
        <begin position="20"/>
        <end position="75"/>
    </location>
</feature>
<proteinExistence type="predicted"/>